<evidence type="ECO:0000256" key="1">
    <source>
        <dbReference type="SAM" id="Phobius"/>
    </source>
</evidence>
<proteinExistence type="predicted"/>
<evidence type="ECO:0000313" key="2">
    <source>
        <dbReference type="EMBL" id="PRN01291.1"/>
    </source>
</evidence>
<feature type="transmembrane region" description="Helical" evidence="1">
    <location>
        <begin position="7"/>
        <end position="29"/>
    </location>
</feature>
<keyword evidence="1" id="KW-0472">Membrane</keyword>
<name>A0A2S9TR22_9BACT</name>
<comment type="caution">
    <text evidence="2">The sequence shown here is derived from an EMBL/GenBank/DDBJ whole genome shotgun (WGS) entry which is preliminary data.</text>
</comment>
<protein>
    <submittedName>
        <fullName evidence="2">Uncharacterized protein</fullName>
    </submittedName>
</protein>
<keyword evidence="1" id="KW-1133">Transmembrane helix</keyword>
<evidence type="ECO:0000313" key="3">
    <source>
        <dbReference type="Proteomes" id="UP000238811"/>
    </source>
</evidence>
<dbReference type="AlphaFoldDB" id="A0A2S9TR22"/>
<dbReference type="InterPro" id="IPR029151">
    <property type="entry name" value="Sensor-like_sf"/>
</dbReference>
<keyword evidence="1" id="KW-0812">Transmembrane</keyword>
<dbReference type="EMBL" id="NXGD01000002">
    <property type="protein sequence ID" value="PRN01291.1"/>
    <property type="molecule type" value="Genomic_DNA"/>
</dbReference>
<organism evidence="2 3">
    <name type="scientific">Aliarcobacter cryaerophilus</name>
    <dbReference type="NCBI Taxonomy" id="28198"/>
    <lineage>
        <taxon>Bacteria</taxon>
        <taxon>Pseudomonadati</taxon>
        <taxon>Campylobacterota</taxon>
        <taxon>Epsilonproteobacteria</taxon>
        <taxon>Campylobacterales</taxon>
        <taxon>Arcobacteraceae</taxon>
        <taxon>Aliarcobacter</taxon>
    </lineage>
</organism>
<dbReference type="Proteomes" id="UP000238811">
    <property type="component" value="Unassembled WGS sequence"/>
</dbReference>
<gene>
    <name evidence="2" type="ORF">CJ668_02155</name>
</gene>
<sequence>MNKKRNIFLIILTFIISTFFVIILTNYYVNKKQKELLNSIYESTNKNIFEKTQNLINDKQNTSLAIAISLSKDETLYTHLKNKDFEKLNYVKIAKLIETNSKYKNIWIQIFDSNLNSVYRSWTNIRGNLNFRPDLKKIEALKNISTSISAGLFNIGIKARTPIFDEDGKLQGALEVVTHFDSITEDLLKNNISPIVIGDKSIRKNLTNPLLSKLFIDDYYIANGNVDINLYNYIKENGVEKYINIDNFIVENGYLISKYPLFDENGNNLAYIVNFMKLNNINLENIEHIKIQAILATVIGLIIIFAAILIYYLRDIKYQNSKNKIILNSQPNIVIITNGKEIIDANKQLLKFFPLAKDLQDFKKRYICICYTFEDLEKDDYIINKDYNGKNWVEYIFENQDKNFKVAIKNSKEELRHFSVKTSSAKIDLAVIVTFIDVTNEILQIEKEKNEQRILFQQSKINAIENTLNSIAHHWRQPLSVISTIASGMKLKEEIKELKTKDILLSCDKIILNTK</sequence>
<accession>A0A2S9TR22</accession>
<reference evidence="2 3" key="1">
    <citation type="submission" date="2017-09" db="EMBL/GenBank/DDBJ databases">
        <title>Reassesment of A. cryaerophilus.</title>
        <authorList>
            <person name="Perez-Cataluna A."/>
            <person name="Collado L."/>
            <person name="Salgado O."/>
            <person name="Lefinanco V."/>
            <person name="Figueras M.J."/>
        </authorList>
    </citation>
    <scope>NUCLEOTIDE SEQUENCE [LARGE SCALE GENOMIC DNA]</scope>
    <source>
        <strain evidence="2 3">LMG 10229</strain>
    </source>
</reference>
<dbReference type="SUPFAM" id="SSF103190">
    <property type="entry name" value="Sensory domain-like"/>
    <property type="match status" value="1"/>
</dbReference>
<feature type="transmembrane region" description="Helical" evidence="1">
    <location>
        <begin position="293"/>
        <end position="313"/>
    </location>
</feature>